<feature type="signal peptide" evidence="2">
    <location>
        <begin position="1"/>
        <end position="25"/>
    </location>
</feature>
<feature type="domain" description="SLH" evidence="3">
    <location>
        <begin position="86"/>
        <end position="149"/>
    </location>
</feature>
<keyword evidence="5" id="KW-1185">Reference proteome</keyword>
<dbReference type="PROSITE" id="PS51272">
    <property type="entry name" value="SLH"/>
    <property type="match status" value="2"/>
</dbReference>
<reference evidence="4" key="1">
    <citation type="submission" date="2020-10" db="EMBL/GenBank/DDBJ databases">
        <title>ChiBAC.</title>
        <authorList>
            <person name="Zenner C."/>
            <person name="Hitch T.C.A."/>
            <person name="Clavel T."/>
        </authorList>
    </citation>
    <scope>NUCLEOTIDE SEQUENCE</scope>
    <source>
        <strain evidence="4">DSM 107454</strain>
    </source>
</reference>
<dbReference type="EMBL" id="JADCKB010000015">
    <property type="protein sequence ID" value="MBE5040428.1"/>
    <property type="molecule type" value="Genomic_DNA"/>
</dbReference>
<keyword evidence="2" id="KW-0732">Signal</keyword>
<dbReference type="RefSeq" id="WP_226392981.1">
    <property type="nucleotide sequence ID" value="NZ_JADCKB010000015.1"/>
</dbReference>
<dbReference type="Proteomes" id="UP000806542">
    <property type="component" value="Unassembled WGS sequence"/>
</dbReference>
<name>A0A9D5LYN0_9FIRM</name>
<evidence type="ECO:0000313" key="5">
    <source>
        <dbReference type="Proteomes" id="UP000806542"/>
    </source>
</evidence>
<accession>A0A9D5LYN0</accession>
<dbReference type="InterPro" id="IPR001119">
    <property type="entry name" value="SLH_dom"/>
</dbReference>
<evidence type="ECO:0000259" key="3">
    <source>
        <dbReference type="PROSITE" id="PS51272"/>
    </source>
</evidence>
<proteinExistence type="predicted"/>
<feature type="domain" description="SLH" evidence="3">
    <location>
        <begin position="23"/>
        <end position="85"/>
    </location>
</feature>
<evidence type="ECO:0000256" key="2">
    <source>
        <dbReference type="SAM" id="SignalP"/>
    </source>
</evidence>
<organism evidence="4 5">
    <name type="scientific">Ructibacterium gallinarum</name>
    <dbReference type="NCBI Taxonomy" id="2779355"/>
    <lineage>
        <taxon>Bacteria</taxon>
        <taxon>Bacillati</taxon>
        <taxon>Bacillota</taxon>
        <taxon>Clostridia</taxon>
        <taxon>Eubacteriales</taxon>
        <taxon>Oscillospiraceae</taxon>
        <taxon>Ructibacterium</taxon>
    </lineage>
</organism>
<feature type="chain" id="PRO_5038581761" evidence="2">
    <location>
        <begin position="26"/>
        <end position="1019"/>
    </location>
</feature>
<gene>
    <name evidence="4" type="ORF">INF28_08125</name>
</gene>
<sequence>MKRIKQMVICLLALTMMLVPGGVYGAVLQDVADTPYEDAVSFLDSLGIMKGDGVLFRPNDEITRGEMTQVLIRVLNLESAAAGYEPQGVFSDVPVDHEFAAAIELGAQMGAVCGTGNNLFEPDNPVTLAEAVKLMVCALGYQAPAEDKGGYPFGYLSIAQQYDLLLGVNITDTQQPMTRGETAILCQNTLEADAAKPISFGTSTQYSTDGETLLEYAHQISVMEGLVTANSVTSLWGINATDSGMVQLMNQDTLYLFELGESSLDQKIGENVKVYYTKDESGKCEGRVVYVKDSDKKTRTVDVKIEDMVSGASSSTSAVYWKDGKTANINLSDMPALLYNGTAVQGYGFPALMELLEGKYGTIRFIDSNNTGKTDVVLVWAYDTYVVDSVDTKSYKVFDQNSKYVFNENGQMNRVNRVLTADQEDDTVEVSVQDASGKQVEWKDLKQNDVLTVTQSLPVDDGKTRIEIRICRDVVAGNLDMASTDSEDNPYFQVDGTKYVLTEEYWNAVTLGQEDAASVSLTLGKTYTFYLDSFGRIAGASAAAVTDSETETQTGSAELKFGVVTGYSDSGSFDEVSIRIYNGEENKVYETADKVSIDGQKYSGSSVKTALDAVVSELGTTYFDTEGTRFIPVLFRINGNGEVSYLDTCIYREGSDDVNSLQVLNDNGKTEQLVYVSTVGSFNYKYPVSNAQVIVVPAANSADNLGNIKYFSSGSASQQLVGGKSYTAQVFRTNPTSYEGEYVLIQAASARDVTTLGDTDTEIHNRQMLVVSEVFKTLNEDGYETITVVGYEEGKRNQYTVDVDYYEGNMMNHIWDKSWFSSAEATARMDATDTTERQEKKLLEGDIIRYRVNDAGEIVFLRPVFLSDARVFRADDSNGLNDANRYRALDIASVYKLQNTDMILRYLINKSTGNTQASMALNVDEDGHILSDSTGTVLYSGGQYCEDGVAGAAWTRSAIFDAQGFSVMVYDETQPEGKRVYTGSYADLADTDSGEAASIVIMQFRSSNPRGMVILKLRG</sequence>
<comment type="caution">
    <text evidence="4">The sequence shown here is derived from an EMBL/GenBank/DDBJ whole genome shotgun (WGS) entry which is preliminary data.</text>
</comment>
<evidence type="ECO:0000313" key="4">
    <source>
        <dbReference type="EMBL" id="MBE5040428.1"/>
    </source>
</evidence>
<keyword evidence="1" id="KW-0677">Repeat</keyword>
<dbReference type="AlphaFoldDB" id="A0A9D5LYN0"/>
<dbReference type="Pfam" id="PF00395">
    <property type="entry name" value="SLH"/>
    <property type="match status" value="2"/>
</dbReference>
<evidence type="ECO:0000256" key="1">
    <source>
        <dbReference type="ARBA" id="ARBA00022737"/>
    </source>
</evidence>
<protein>
    <submittedName>
        <fullName evidence="4">S-layer homology domain-containing protein</fullName>
    </submittedName>
</protein>